<proteinExistence type="predicted"/>
<evidence type="ECO:0000313" key="2">
    <source>
        <dbReference type="Proteomes" id="UP000606786"/>
    </source>
</evidence>
<keyword evidence="2" id="KW-1185">Reference proteome</keyword>
<reference evidence="1" key="1">
    <citation type="submission" date="2020-11" db="EMBL/GenBank/DDBJ databases">
        <authorList>
            <person name="Whitehead M."/>
        </authorList>
    </citation>
    <scope>NUCLEOTIDE SEQUENCE</scope>
    <source>
        <strain evidence="1">EGII</strain>
    </source>
</reference>
<organism evidence="1 2">
    <name type="scientific">Ceratitis capitata</name>
    <name type="common">Mediterranean fruit fly</name>
    <name type="synonym">Tephritis capitata</name>
    <dbReference type="NCBI Taxonomy" id="7213"/>
    <lineage>
        <taxon>Eukaryota</taxon>
        <taxon>Metazoa</taxon>
        <taxon>Ecdysozoa</taxon>
        <taxon>Arthropoda</taxon>
        <taxon>Hexapoda</taxon>
        <taxon>Insecta</taxon>
        <taxon>Pterygota</taxon>
        <taxon>Neoptera</taxon>
        <taxon>Endopterygota</taxon>
        <taxon>Diptera</taxon>
        <taxon>Brachycera</taxon>
        <taxon>Muscomorpha</taxon>
        <taxon>Tephritoidea</taxon>
        <taxon>Tephritidae</taxon>
        <taxon>Ceratitis</taxon>
        <taxon>Ceratitis</taxon>
    </lineage>
</organism>
<dbReference type="Proteomes" id="UP000606786">
    <property type="component" value="Unassembled WGS sequence"/>
</dbReference>
<accession>A0A811UCJ3</accession>
<dbReference type="EMBL" id="CAJHJT010000001">
    <property type="protein sequence ID" value="CAD6996048.1"/>
    <property type="molecule type" value="Genomic_DNA"/>
</dbReference>
<comment type="caution">
    <text evidence="1">The sequence shown here is derived from an EMBL/GenBank/DDBJ whole genome shotgun (WGS) entry which is preliminary data.</text>
</comment>
<dbReference type="AlphaFoldDB" id="A0A811UCJ3"/>
<protein>
    <submittedName>
        <fullName evidence="1">(Mediterranean fruit fly) hypothetical protein</fullName>
    </submittedName>
</protein>
<evidence type="ECO:0000313" key="1">
    <source>
        <dbReference type="EMBL" id="CAD6996048.1"/>
    </source>
</evidence>
<gene>
    <name evidence="1" type="ORF">CCAP1982_LOCUS4755</name>
</gene>
<sequence length="115" mass="13015">MEKSYVCIYSYAHVLAHISIVRQQPTTLGRTCTSNVNSCWLANRGEHTPTTVHILRGLIQVANWYATTEDKNKNDSCHTDGVLVWLCVVEKMKKKSGDQKMDNRTQIAATQSYIV</sequence>
<name>A0A811UCJ3_CERCA</name>